<dbReference type="Pfam" id="PF13339">
    <property type="entry name" value="AATF-Che1"/>
    <property type="match status" value="1"/>
</dbReference>
<reference evidence="10" key="1">
    <citation type="journal article" date="2020" name="PLoS Negl. Trop. Dis.">
        <title>High-quality nuclear genome for Sarcoptes scabiei-A critical resource for a neglected parasite.</title>
        <authorList>
            <person name="Korhonen P.K."/>
            <person name="Gasser R.B."/>
            <person name="Ma G."/>
            <person name="Wang T."/>
            <person name="Stroehlein A.J."/>
            <person name="Young N.D."/>
            <person name="Ang C.S."/>
            <person name="Fernando D.D."/>
            <person name="Lu H.C."/>
            <person name="Taylor S."/>
            <person name="Reynolds S.L."/>
            <person name="Mofiz E."/>
            <person name="Najaraj S.H."/>
            <person name="Gowda H."/>
            <person name="Madugundu A."/>
            <person name="Renuse S."/>
            <person name="Holt D."/>
            <person name="Pandey A."/>
            <person name="Papenfuss A.T."/>
            <person name="Fischer K."/>
        </authorList>
    </citation>
    <scope>NUCLEOTIDE SEQUENCE [LARGE SCALE GENOMIC DNA]</scope>
</reference>
<dbReference type="SUPFAM" id="SSF57196">
    <property type="entry name" value="EGF/Laminin"/>
    <property type="match status" value="1"/>
</dbReference>
<accession>A0A834R5R8</accession>
<gene>
    <name evidence="8" type="ORF">SSS_3336</name>
</gene>
<comment type="similarity">
    <text evidence="1">Belongs to the AATF family.</text>
</comment>
<feature type="disulfide bond" evidence="4">
    <location>
        <begin position="693"/>
        <end position="702"/>
    </location>
</feature>
<evidence type="ECO:0000313" key="10">
    <source>
        <dbReference type="Proteomes" id="UP000070412"/>
    </source>
</evidence>
<dbReference type="PROSITE" id="PS50814">
    <property type="entry name" value="WIF"/>
    <property type="match status" value="1"/>
</dbReference>
<name>A0A834R5R8_SARSC</name>
<dbReference type="InterPro" id="IPR012617">
    <property type="entry name" value="AATF_C"/>
</dbReference>
<dbReference type="GO" id="GO:0005730">
    <property type="term" value="C:nucleolus"/>
    <property type="evidence" value="ECO:0007669"/>
    <property type="project" value="TreeGrafter"/>
</dbReference>
<feature type="compositionally biased region" description="Basic residues" evidence="5">
    <location>
        <begin position="749"/>
        <end position="763"/>
    </location>
</feature>
<keyword evidence="10" id="KW-1185">Reference proteome</keyword>
<dbReference type="FunFam" id="2.10.25.10:FF:000020">
    <property type="entry name" value="Latent-transforming growth factor beta-binding protein 1"/>
    <property type="match status" value="1"/>
</dbReference>
<reference evidence="8" key="2">
    <citation type="submission" date="2020-01" db="EMBL/GenBank/DDBJ databases">
        <authorList>
            <person name="Korhonen P.K.K."/>
            <person name="Guangxu M.G."/>
            <person name="Wang T.W."/>
            <person name="Stroehlein A.J.S."/>
            <person name="Young N.D."/>
            <person name="Ang C.-S.A."/>
            <person name="Fernando D.W.F."/>
            <person name="Lu H.L."/>
            <person name="Taylor S.T."/>
            <person name="Ehtesham M.E.M."/>
            <person name="Najaraj S.H.N."/>
            <person name="Harsha G.H.G."/>
            <person name="Madugundu A.M."/>
            <person name="Renuse S.R."/>
            <person name="Holt D.H."/>
            <person name="Pandey A.P."/>
            <person name="Papenfuss A.P."/>
            <person name="Gasser R.B.G."/>
            <person name="Fischer K.F."/>
        </authorList>
    </citation>
    <scope>NUCLEOTIDE SEQUENCE</scope>
    <source>
        <strain evidence="8">SSS_KF_BRIS2020</strain>
    </source>
</reference>
<feature type="disulfide bond" evidence="4">
    <location>
        <begin position="725"/>
        <end position="734"/>
    </location>
</feature>
<dbReference type="InterPro" id="IPR025160">
    <property type="entry name" value="AATF"/>
</dbReference>
<comment type="caution">
    <text evidence="4">Lacks conserved residue(s) required for the propagation of feature annotation.</text>
</comment>
<dbReference type="Pfam" id="PF02019">
    <property type="entry name" value="WIF"/>
    <property type="match status" value="1"/>
</dbReference>
<dbReference type="PROSITE" id="PS01186">
    <property type="entry name" value="EGF_2"/>
    <property type="match status" value="2"/>
</dbReference>
<evidence type="ECO:0000256" key="2">
    <source>
        <dbReference type="ARBA" id="ARBA00022729"/>
    </source>
</evidence>
<feature type="domain" description="EGF-like" evidence="6">
    <location>
        <begin position="608"/>
        <end position="639"/>
    </location>
</feature>
<feature type="disulfide bond" evidence="4">
    <location>
        <begin position="707"/>
        <end position="717"/>
    </location>
</feature>
<dbReference type="Pfam" id="PF08164">
    <property type="entry name" value="TRAUB"/>
    <property type="match status" value="1"/>
</dbReference>
<feature type="domain" description="WIF" evidence="7">
    <location>
        <begin position="463"/>
        <end position="603"/>
    </location>
</feature>
<organism evidence="8">
    <name type="scientific">Sarcoptes scabiei</name>
    <name type="common">Itch mite</name>
    <name type="synonym">Acarus scabiei</name>
    <dbReference type="NCBI Taxonomy" id="52283"/>
    <lineage>
        <taxon>Eukaryota</taxon>
        <taxon>Metazoa</taxon>
        <taxon>Ecdysozoa</taxon>
        <taxon>Arthropoda</taxon>
        <taxon>Chelicerata</taxon>
        <taxon>Arachnida</taxon>
        <taxon>Acari</taxon>
        <taxon>Acariformes</taxon>
        <taxon>Sarcoptiformes</taxon>
        <taxon>Astigmata</taxon>
        <taxon>Psoroptidia</taxon>
        <taxon>Sarcoptoidea</taxon>
        <taxon>Sarcoptidae</taxon>
        <taxon>Sarcoptinae</taxon>
        <taxon>Sarcoptes</taxon>
    </lineage>
</organism>
<evidence type="ECO:0000259" key="7">
    <source>
        <dbReference type="PROSITE" id="PS50814"/>
    </source>
</evidence>
<feature type="disulfide bond" evidence="4">
    <location>
        <begin position="675"/>
        <end position="685"/>
    </location>
</feature>
<dbReference type="EnsemblMetazoa" id="SSS_3336s_mrna">
    <property type="protein sequence ID" value="KAF7490571.1"/>
    <property type="gene ID" value="SSS_3336"/>
</dbReference>
<evidence type="ECO:0000256" key="1">
    <source>
        <dbReference type="ARBA" id="ARBA00008966"/>
    </source>
</evidence>
<dbReference type="InterPro" id="IPR003306">
    <property type="entry name" value="WIF"/>
</dbReference>
<evidence type="ECO:0000259" key="6">
    <source>
        <dbReference type="PROSITE" id="PS50026"/>
    </source>
</evidence>
<keyword evidence="4" id="KW-1015">Disulfide bond</keyword>
<feature type="compositionally biased region" description="Acidic residues" evidence="5">
    <location>
        <begin position="105"/>
        <end position="120"/>
    </location>
</feature>
<evidence type="ECO:0000256" key="3">
    <source>
        <dbReference type="ARBA" id="ARBA00023180"/>
    </source>
</evidence>
<evidence type="ECO:0000313" key="9">
    <source>
        <dbReference type="EnsemblMetazoa" id="KAF7490571.1"/>
    </source>
</evidence>
<evidence type="ECO:0000313" key="8">
    <source>
        <dbReference type="EMBL" id="KAF7490571.1"/>
    </source>
</evidence>
<dbReference type="PROSITE" id="PS50026">
    <property type="entry name" value="EGF_3"/>
    <property type="match status" value="3"/>
</dbReference>
<dbReference type="PANTHER" id="PTHR15565:SF0">
    <property type="entry name" value="PROTEIN AATF"/>
    <property type="match status" value="1"/>
</dbReference>
<dbReference type="PROSITE" id="PS00022">
    <property type="entry name" value="EGF_1"/>
    <property type="match status" value="2"/>
</dbReference>
<dbReference type="SMART" id="SM00181">
    <property type="entry name" value="EGF"/>
    <property type="match status" value="4"/>
</dbReference>
<dbReference type="CDD" id="cd00054">
    <property type="entry name" value="EGF_CA"/>
    <property type="match status" value="3"/>
</dbReference>
<dbReference type="PANTHER" id="PTHR15565">
    <property type="entry name" value="AATF PROTEIN APOPTOSIS ANTAGONIZING TRANSCRIPTION FACTOR"/>
    <property type="match status" value="1"/>
</dbReference>
<reference evidence="9" key="3">
    <citation type="submission" date="2022-06" db="UniProtKB">
        <authorList>
            <consortium name="EnsemblMetazoa"/>
        </authorList>
    </citation>
    <scope>IDENTIFICATION</scope>
</reference>
<keyword evidence="2" id="KW-0732">Signal</keyword>
<evidence type="ECO:0000256" key="5">
    <source>
        <dbReference type="SAM" id="MobiDB-lite"/>
    </source>
</evidence>
<dbReference type="AlphaFoldDB" id="A0A834R5R8"/>
<protein>
    <submittedName>
        <fullName evidence="8">Protein shifted</fullName>
    </submittedName>
</protein>
<dbReference type="SMART" id="SM00469">
    <property type="entry name" value="WIF"/>
    <property type="match status" value="1"/>
</dbReference>
<feature type="region of interest" description="Disordered" evidence="5">
    <location>
        <begin position="739"/>
        <end position="763"/>
    </location>
</feature>
<feature type="region of interest" description="Disordered" evidence="5">
    <location>
        <begin position="93"/>
        <end position="129"/>
    </location>
</feature>
<dbReference type="InterPro" id="IPR000742">
    <property type="entry name" value="EGF"/>
</dbReference>
<feature type="compositionally biased region" description="Low complexity" evidence="5">
    <location>
        <begin position="739"/>
        <end position="748"/>
    </location>
</feature>
<dbReference type="Gene3D" id="2.60.40.2170">
    <property type="entry name" value="Wnt, WIF domain"/>
    <property type="match status" value="1"/>
</dbReference>
<sequence>MTKKSLSKELESFSIRDDYDDEDDQIDYEIDGAQLSESNQLNHYDEDDTLRNSFSRIKKLQISKLSNFNKRYAGKKIGRQEFLETFINVENEDSGATDEKNDAYHDDDDDEERSYQDDAESQINKNDFLPNNDTHFKLINSTDGERNLKSSAVQNQLAIYETFVGLRMQLQKLLVLSNRFPNHKYLQDKQNQNICEQSVKGLEKLQSELLQLDCFITSDHERKFIRNNDFDQTISDRFNKIQNRYPSLIDEWYNRTKFVNKNLKKFNSFEILPSHSIKQILTDKKRLIDRTRIKRSHYEIIGADVDQDQIESIYDDDDFYHALLKQIIDNKLSSSDRNGIENLSKRFAELQRYRNKSKKIVDNKASKGRKIRYDVHEKLINFMAPIDRTTYSDEATDDLKFSNAGRVYQRSIIYLDTEIRSHANRGKISVQIISNAIDVNYHYENHQNNKDGFGGSTGGDMSLWIDEMQVKQFFNGFPMKIHAILDGVVLPYVLDPNFEKYLPVIPSQVTSVNFTWKSGENRNYYYDFDQLQSFDMNILKKPILSIESKGLVPKKPKIFQVLIPCVGNMSGVASFTLGLRIIDIETNQHLAGTPIRLKLQKQCTYHGPDPECDKKCGNGKCNNEKICVCPTGFLGKYCESALCYPQCQNGGTCIAPGVCACSPGFQGLHCEGGICSQKCLNGGKCIQKDSCLCRRGYYGPRCEYSKCSIPCLNSGKCVGVNRCRCRKGFTGFQCQTKTNRSHFSSSSSKHPRNRKRKSKKKFV</sequence>
<keyword evidence="4" id="KW-0245">EGF-like domain</keyword>
<evidence type="ECO:0000256" key="4">
    <source>
        <dbReference type="PROSITE-ProRule" id="PRU00076"/>
    </source>
</evidence>
<dbReference type="Gene3D" id="2.10.25.10">
    <property type="entry name" value="Laminin"/>
    <property type="match status" value="3"/>
</dbReference>
<dbReference type="Proteomes" id="UP000070412">
    <property type="component" value="Unassembled WGS sequence"/>
</dbReference>
<dbReference type="OrthoDB" id="10266706at2759"/>
<dbReference type="InterPro" id="IPR039223">
    <property type="entry name" value="AATF/Bfr2"/>
</dbReference>
<dbReference type="EMBL" id="WVUK01000062">
    <property type="protein sequence ID" value="KAF7490571.1"/>
    <property type="molecule type" value="Genomic_DNA"/>
</dbReference>
<feature type="domain" description="EGF-like" evidence="6">
    <location>
        <begin position="671"/>
        <end position="703"/>
    </location>
</feature>
<feature type="domain" description="EGF-like" evidence="6">
    <location>
        <begin position="704"/>
        <end position="735"/>
    </location>
</feature>
<proteinExistence type="inferred from homology"/>
<keyword evidence="3" id="KW-0325">Glycoprotein</keyword>
<dbReference type="InterPro" id="IPR038677">
    <property type="entry name" value="WIF_sf"/>
</dbReference>
<feature type="disulfide bond" evidence="4">
    <location>
        <begin position="629"/>
        <end position="638"/>
    </location>
</feature>